<dbReference type="PATRIC" id="fig|55758.3.peg.2172"/>
<evidence type="ECO:0000313" key="2">
    <source>
        <dbReference type="Proteomes" id="UP000077066"/>
    </source>
</evidence>
<reference evidence="1 2" key="1">
    <citation type="submission" date="2016-04" db="EMBL/GenBank/DDBJ databases">
        <title>Genome sequence of Methanobrevibacter filiformis DSM 11501.</title>
        <authorList>
            <person name="Poehlein A."/>
            <person name="Seedorf H."/>
            <person name="Daniel R."/>
        </authorList>
    </citation>
    <scope>NUCLEOTIDE SEQUENCE [LARGE SCALE GENOMIC DNA]</scope>
    <source>
        <strain evidence="1 2">DSM 11501</strain>
    </source>
</reference>
<accession>A0A165YUC6</accession>
<protein>
    <submittedName>
        <fullName evidence="1">Uncharacterized protein</fullName>
    </submittedName>
</protein>
<gene>
    <name evidence="1" type="ORF">MBFIL_19510</name>
</gene>
<dbReference type="EMBL" id="LWMT01000295">
    <property type="protein sequence ID" value="KZX09876.1"/>
    <property type="molecule type" value="Genomic_DNA"/>
</dbReference>
<dbReference type="Proteomes" id="UP000077066">
    <property type="component" value="Unassembled WGS sequence"/>
</dbReference>
<dbReference type="RefSeq" id="WP_066974070.1">
    <property type="nucleotide sequence ID" value="NZ_LWMT01000295.1"/>
</dbReference>
<proteinExistence type="predicted"/>
<sequence>MQKLPVGRLEDMPDECKPFYAEMDKLLESVEAGNYIELDVDAHAKKHKHRTLNIKFYLK</sequence>
<keyword evidence="2" id="KW-1185">Reference proteome</keyword>
<comment type="caution">
    <text evidence="1">The sequence shown here is derived from an EMBL/GenBank/DDBJ whole genome shotgun (WGS) entry which is preliminary data.</text>
</comment>
<organism evidence="1 2">
    <name type="scientific">Methanobrevibacter filiformis</name>
    <dbReference type="NCBI Taxonomy" id="55758"/>
    <lineage>
        <taxon>Archaea</taxon>
        <taxon>Methanobacteriati</taxon>
        <taxon>Methanobacteriota</taxon>
        <taxon>Methanomada group</taxon>
        <taxon>Methanobacteria</taxon>
        <taxon>Methanobacteriales</taxon>
        <taxon>Methanobacteriaceae</taxon>
        <taxon>Methanobrevibacter</taxon>
    </lineage>
</organism>
<dbReference type="STRING" id="55758.MBFIL_19510"/>
<evidence type="ECO:0000313" key="1">
    <source>
        <dbReference type="EMBL" id="KZX09876.1"/>
    </source>
</evidence>
<dbReference type="AlphaFoldDB" id="A0A165YUC6"/>
<name>A0A165YUC6_9EURY</name>